<evidence type="ECO:0000256" key="1">
    <source>
        <dbReference type="SAM" id="MobiDB-lite"/>
    </source>
</evidence>
<feature type="region of interest" description="Disordered" evidence="1">
    <location>
        <begin position="133"/>
        <end position="174"/>
    </location>
</feature>
<protein>
    <submittedName>
        <fullName evidence="2">Uncharacterized protein</fullName>
    </submittedName>
</protein>
<keyword evidence="3" id="KW-1185">Reference proteome</keyword>
<proteinExistence type="predicted"/>
<name>A0A4C1TT64_EUMVA</name>
<accession>A0A4C1TT64</accession>
<dbReference type="Proteomes" id="UP000299102">
    <property type="component" value="Unassembled WGS sequence"/>
</dbReference>
<comment type="caution">
    <text evidence="2">The sequence shown here is derived from an EMBL/GenBank/DDBJ whole genome shotgun (WGS) entry which is preliminary data.</text>
</comment>
<evidence type="ECO:0000313" key="3">
    <source>
        <dbReference type="Proteomes" id="UP000299102"/>
    </source>
</evidence>
<organism evidence="2 3">
    <name type="scientific">Eumeta variegata</name>
    <name type="common">Bagworm moth</name>
    <name type="synonym">Eumeta japonica</name>
    <dbReference type="NCBI Taxonomy" id="151549"/>
    <lineage>
        <taxon>Eukaryota</taxon>
        <taxon>Metazoa</taxon>
        <taxon>Ecdysozoa</taxon>
        <taxon>Arthropoda</taxon>
        <taxon>Hexapoda</taxon>
        <taxon>Insecta</taxon>
        <taxon>Pterygota</taxon>
        <taxon>Neoptera</taxon>
        <taxon>Endopterygota</taxon>
        <taxon>Lepidoptera</taxon>
        <taxon>Glossata</taxon>
        <taxon>Ditrysia</taxon>
        <taxon>Tineoidea</taxon>
        <taxon>Psychidae</taxon>
        <taxon>Oiketicinae</taxon>
        <taxon>Eumeta</taxon>
    </lineage>
</organism>
<reference evidence="2 3" key="1">
    <citation type="journal article" date="2019" name="Commun. Biol.">
        <title>The bagworm genome reveals a unique fibroin gene that provides high tensile strength.</title>
        <authorList>
            <person name="Kono N."/>
            <person name="Nakamura H."/>
            <person name="Ohtoshi R."/>
            <person name="Tomita M."/>
            <person name="Numata K."/>
            <person name="Arakawa K."/>
        </authorList>
    </citation>
    <scope>NUCLEOTIDE SEQUENCE [LARGE SCALE GENOMIC DNA]</scope>
</reference>
<sequence>MLCFELLLAKKHHARRLFITDLQNSRALVNLSNKFRDGRPSTVVNINAVHRMNEIDGHWRPLRYGPESVIENSIAVLIPYSTWPPLTASVPGRRKGNRPVTVSCDILCRDDRLQESSLVHVTHRRHSDVLSDHARGFKPHSTHAYRREGVRDRHFLPPPRRKREKKAVSTQENSVTRKPYKMEVPFNRITMTVTNSRHARPLFGS</sequence>
<feature type="compositionally biased region" description="Basic and acidic residues" evidence="1">
    <location>
        <begin position="145"/>
        <end position="155"/>
    </location>
</feature>
<evidence type="ECO:0000313" key="2">
    <source>
        <dbReference type="EMBL" id="GBP17195.1"/>
    </source>
</evidence>
<dbReference type="AlphaFoldDB" id="A0A4C1TT64"/>
<dbReference type="EMBL" id="BGZK01000085">
    <property type="protein sequence ID" value="GBP17195.1"/>
    <property type="molecule type" value="Genomic_DNA"/>
</dbReference>
<gene>
    <name evidence="2" type="ORF">EVAR_17314_1</name>
</gene>